<proteinExistence type="predicted"/>
<feature type="region of interest" description="Disordered" evidence="1">
    <location>
        <begin position="1"/>
        <end position="38"/>
    </location>
</feature>
<accession>A0A6J4KTA3</accession>
<evidence type="ECO:0000256" key="1">
    <source>
        <dbReference type="SAM" id="MobiDB-lite"/>
    </source>
</evidence>
<organism evidence="2">
    <name type="scientific">uncultured Friedmanniella sp</name>
    <dbReference type="NCBI Taxonomy" id="335381"/>
    <lineage>
        <taxon>Bacteria</taxon>
        <taxon>Bacillati</taxon>
        <taxon>Actinomycetota</taxon>
        <taxon>Actinomycetes</taxon>
        <taxon>Propionibacteriales</taxon>
        <taxon>Nocardioidaceae</taxon>
        <taxon>Friedmanniella</taxon>
        <taxon>environmental samples</taxon>
    </lineage>
</organism>
<dbReference type="AlphaFoldDB" id="A0A6J4KTA3"/>
<feature type="compositionally biased region" description="Low complexity" evidence="1">
    <location>
        <begin position="136"/>
        <end position="145"/>
    </location>
</feature>
<dbReference type="EMBL" id="CADCTS010000318">
    <property type="protein sequence ID" value="CAA9313590.1"/>
    <property type="molecule type" value="Genomic_DNA"/>
</dbReference>
<feature type="region of interest" description="Disordered" evidence="1">
    <location>
        <begin position="63"/>
        <end position="112"/>
    </location>
</feature>
<gene>
    <name evidence="2" type="ORF">AVDCRST_MAG48-2229</name>
</gene>
<evidence type="ECO:0000313" key="2">
    <source>
        <dbReference type="EMBL" id="CAA9313590.1"/>
    </source>
</evidence>
<sequence length="157" mass="17308">MRRRVRVAGEAATGAPQQRRRPGRIAAEQVGPAHGELGEPLPEVALGLRRRLPAGLQDLVGVERHPGVEQPLGLGERREGRQHQVVRHPGHADGPPGQWPSEPVPRPRVARPPLLVPLPLRRHVPILPLRRPPVSPVRRPAPVLLSLSKGSDRRRPR</sequence>
<name>A0A6J4KTA3_9ACTN</name>
<protein>
    <submittedName>
        <fullName evidence="2">Uncharacterized protein</fullName>
    </submittedName>
</protein>
<feature type="region of interest" description="Disordered" evidence="1">
    <location>
        <begin position="127"/>
        <end position="157"/>
    </location>
</feature>
<reference evidence="2" key="1">
    <citation type="submission" date="2020-02" db="EMBL/GenBank/DDBJ databases">
        <authorList>
            <person name="Meier V. D."/>
        </authorList>
    </citation>
    <scope>NUCLEOTIDE SEQUENCE</scope>
    <source>
        <strain evidence="2">AVDCRST_MAG48</strain>
    </source>
</reference>